<reference evidence="4" key="1">
    <citation type="submission" date="2011-04" db="EMBL/GenBank/DDBJ databases">
        <title>Evolution of plant cell wall degrading machinery underlies the functional diversity of forest fungi.</title>
        <authorList>
            <consortium name="US DOE Joint Genome Institute (JGI-PGF)"/>
            <person name="Eastwood D.C."/>
            <person name="Floudas D."/>
            <person name="Binder M."/>
            <person name="Majcherczyk A."/>
            <person name="Schneider P."/>
            <person name="Aerts A."/>
            <person name="Asiegbu F.O."/>
            <person name="Baker S.E."/>
            <person name="Barry K."/>
            <person name="Bendiksby M."/>
            <person name="Blumentritt M."/>
            <person name="Coutinho P.M."/>
            <person name="Cullen D."/>
            <person name="Cullen D."/>
            <person name="Gathman A."/>
            <person name="Goodell B."/>
            <person name="Henrissat B."/>
            <person name="Ihrmark K."/>
            <person name="Kauserud H."/>
            <person name="Kohler A."/>
            <person name="LaButti K."/>
            <person name="Lapidus A."/>
            <person name="Lavin J.L."/>
            <person name="Lee Y.-H."/>
            <person name="Lindquist E."/>
            <person name="Lilly W."/>
            <person name="Lucas S."/>
            <person name="Morin E."/>
            <person name="Murat C."/>
            <person name="Oguiza J.A."/>
            <person name="Park J."/>
            <person name="Pisabarro A.G."/>
            <person name="Riley R."/>
            <person name="Rosling A."/>
            <person name="Salamov A."/>
            <person name="Schmidt O."/>
            <person name="Schmutz J."/>
            <person name="Skrede I."/>
            <person name="Stenlid J."/>
            <person name="Wiebenga A."/>
            <person name="Xie X."/>
            <person name="Kues U."/>
            <person name="Hibbett D.S."/>
            <person name="Hoffmeister D."/>
            <person name="Hogberg N."/>
            <person name="Martin F."/>
            <person name="Grigoriev I.V."/>
            <person name="Watkinson S.C."/>
        </authorList>
    </citation>
    <scope>NUCLEOTIDE SEQUENCE</scope>
    <source>
        <strain evidence="4">S7.9</strain>
    </source>
</reference>
<gene>
    <name evidence="4" type="ORF">SERLADRAFT_442925</name>
</gene>
<dbReference type="EMBL" id="GL945443">
    <property type="protein sequence ID" value="EGO19447.1"/>
    <property type="molecule type" value="Genomic_DNA"/>
</dbReference>
<evidence type="ECO:0000256" key="2">
    <source>
        <dbReference type="ARBA" id="ARBA00023002"/>
    </source>
</evidence>
<dbReference type="GO" id="GO:0016491">
    <property type="term" value="F:oxidoreductase activity"/>
    <property type="evidence" value="ECO:0007669"/>
    <property type="project" value="UniProtKB-KW"/>
</dbReference>
<organism>
    <name type="scientific">Serpula lacrymans var. lacrymans (strain S7.9)</name>
    <name type="common">Dry rot fungus</name>
    <dbReference type="NCBI Taxonomy" id="578457"/>
    <lineage>
        <taxon>Eukaryota</taxon>
        <taxon>Fungi</taxon>
        <taxon>Dikarya</taxon>
        <taxon>Basidiomycota</taxon>
        <taxon>Agaricomycotina</taxon>
        <taxon>Agaricomycetes</taxon>
        <taxon>Agaricomycetidae</taxon>
        <taxon>Boletales</taxon>
        <taxon>Coniophorineae</taxon>
        <taxon>Serpulaceae</taxon>
        <taxon>Serpula</taxon>
    </lineage>
</organism>
<dbReference type="SUPFAM" id="SSF51735">
    <property type="entry name" value="NAD(P)-binding Rossmann-fold domains"/>
    <property type="match status" value="1"/>
</dbReference>
<dbReference type="KEGG" id="sla:SERLADRAFT_442925"/>
<evidence type="ECO:0000259" key="3">
    <source>
        <dbReference type="Pfam" id="PF05368"/>
    </source>
</evidence>
<dbReference type="InterPro" id="IPR008030">
    <property type="entry name" value="NmrA-like"/>
</dbReference>
<proteinExistence type="predicted"/>
<dbReference type="AlphaFoldDB" id="F8PB07"/>
<dbReference type="GeneID" id="18815820"/>
<feature type="domain" description="NmrA-like" evidence="3">
    <location>
        <begin position="10"/>
        <end position="235"/>
    </location>
</feature>
<keyword evidence="1" id="KW-0521">NADP</keyword>
<dbReference type="PANTHER" id="PTHR47706:SF9">
    <property type="entry name" value="NMRA-LIKE DOMAIN-CONTAINING PROTEIN-RELATED"/>
    <property type="match status" value="1"/>
</dbReference>
<dbReference type="Pfam" id="PF05368">
    <property type="entry name" value="NmrA"/>
    <property type="match status" value="1"/>
</dbReference>
<dbReference type="PANTHER" id="PTHR47706">
    <property type="entry name" value="NMRA-LIKE FAMILY PROTEIN"/>
    <property type="match status" value="1"/>
</dbReference>
<dbReference type="InterPro" id="IPR051609">
    <property type="entry name" value="NmrA/Isoflavone_reductase-like"/>
</dbReference>
<dbReference type="OrthoDB" id="5283654at2759"/>
<protein>
    <recommendedName>
        <fullName evidence="3">NmrA-like domain-containing protein</fullName>
    </recommendedName>
</protein>
<evidence type="ECO:0000313" key="4">
    <source>
        <dbReference type="EMBL" id="EGO19447.1"/>
    </source>
</evidence>
<dbReference type="InterPro" id="IPR036291">
    <property type="entry name" value="NAD(P)-bd_dom_sf"/>
</dbReference>
<sequence>MADFRYTSFAVAGAGPTIGLRIVKALLARNASVLILTRLSRSAASPAPSATPQTHPSGAQVASVDYTDIASVSSVLRAHNVQVVVSAFSFGGLEAQRPLADAAKEAGVTLFVPSEYGMVTEGGKEGHLIIKSLFAEYLKSINLPSTRVYNGMLMEFVPWLAGVPQIGKFLIAGKGDKPASFTSLEDVSGFVAHVLTTLSPSALHDKSFRIQGERTTLNAIGALYASANKASVEYVDKLPDDQGDFTKQAFLQGNFEAGKVSTGWDNVAAEDNVERASSANALWEGHHWISVKEALGL</sequence>
<evidence type="ECO:0000256" key="1">
    <source>
        <dbReference type="ARBA" id="ARBA00022857"/>
    </source>
</evidence>
<dbReference type="Proteomes" id="UP000008064">
    <property type="component" value="Unassembled WGS sequence"/>
</dbReference>
<dbReference type="RefSeq" id="XP_007323580.1">
    <property type="nucleotide sequence ID" value="XM_007323518.1"/>
</dbReference>
<keyword evidence="2" id="KW-0560">Oxidoreductase</keyword>
<dbReference type="Gene3D" id="3.40.50.720">
    <property type="entry name" value="NAD(P)-binding Rossmann-like Domain"/>
    <property type="match status" value="1"/>
</dbReference>
<accession>F8PB07</accession>
<dbReference type="HOGENOM" id="CLU_044876_6_1_1"/>
<name>F8PB07_SERL9</name>